<dbReference type="OrthoDB" id="1440079at2"/>
<dbReference type="RefSeq" id="WP_114406866.1">
    <property type="nucleotide sequence ID" value="NZ_QOWE01000011.1"/>
</dbReference>
<dbReference type="Pfam" id="PF13565">
    <property type="entry name" value="HTH_32"/>
    <property type="match status" value="1"/>
</dbReference>
<feature type="coiled-coil region" evidence="1">
    <location>
        <begin position="81"/>
        <end position="108"/>
    </location>
</feature>
<name>A0A368JP92_9BACT</name>
<evidence type="ECO:0000313" key="3">
    <source>
        <dbReference type="Proteomes" id="UP000253383"/>
    </source>
</evidence>
<keyword evidence="3" id="KW-1185">Reference proteome</keyword>
<dbReference type="InterPro" id="IPR009057">
    <property type="entry name" value="Homeodomain-like_sf"/>
</dbReference>
<evidence type="ECO:0000256" key="1">
    <source>
        <dbReference type="SAM" id="Coils"/>
    </source>
</evidence>
<comment type="caution">
    <text evidence="2">The sequence shown here is derived from an EMBL/GenBank/DDBJ whole genome shotgun (WGS) entry which is preliminary data.</text>
</comment>
<dbReference type="EMBL" id="QOWE01000011">
    <property type="protein sequence ID" value="RCR68816.1"/>
    <property type="molecule type" value="Genomic_DNA"/>
</dbReference>
<dbReference type="AlphaFoldDB" id="A0A368JP92"/>
<keyword evidence="1" id="KW-0175">Coiled coil</keyword>
<accession>A0A368JP92</accession>
<reference evidence="2 3" key="1">
    <citation type="submission" date="2018-07" db="EMBL/GenBank/DDBJ databases">
        <title>Genome analysis of Larkinella rosea.</title>
        <authorList>
            <person name="Zhou Z."/>
            <person name="Wang G."/>
        </authorList>
    </citation>
    <scope>NUCLEOTIDE SEQUENCE [LARGE SCALE GENOMIC DNA]</scope>
    <source>
        <strain evidence="3">zzj9</strain>
    </source>
</reference>
<organism evidence="2 3">
    <name type="scientific">Larkinella punicea</name>
    <dbReference type="NCBI Taxonomy" id="2315727"/>
    <lineage>
        <taxon>Bacteria</taxon>
        <taxon>Pseudomonadati</taxon>
        <taxon>Bacteroidota</taxon>
        <taxon>Cytophagia</taxon>
        <taxon>Cytophagales</taxon>
        <taxon>Spirosomataceae</taxon>
        <taxon>Larkinella</taxon>
    </lineage>
</organism>
<dbReference type="Proteomes" id="UP000253383">
    <property type="component" value="Unassembled WGS sequence"/>
</dbReference>
<dbReference type="SUPFAM" id="SSF46689">
    <property type="entry name" value="Homeodomain-like"/>
    <property type="match status" value="1"/>
</dbReference>
<protein>
    <submittedName>
        <fullName evidence="2">Helix-turn-helix domain-containing protein</fullName>
    </submittedName>
</protein>
<proteinExistence type="predicted"/>
<evidence type="ECO:0000313" key="2">
    <source>
        <dbReference type="EMBL" id="RCR68816.1"/>
    </source>
</evidence>
<gene>
    <name evidence="2" type="ORF">DUE52_15150</name>
</gene>
<sequence length="217" mass="25437">MTKIENRPFHLFVVVDAIRKRAEIDRENQTLDTANLVISREKVVIPYEMTFLIEIDAVVFTCNSQKTRIELLILITMRNVKDLTGQQVEQLRQTIRESQNNVLKKRCQCVLYSYYGLTVSELMDMFAVDRRSIYNWMNRWQEDGVQGLMDKPGRGLKPKLNPDDQQHVEKVIQAMMTFPKEPRQALQQINHQLPKPVSQDTLRRFVKKISRIDSMAA</sequence>